<dbReference type="EC" id="2.6.1.39" evidence="6"/>
<keyword evidence="4" id="KW-0663">Pyridoxal phosphate</keyword>
<sequence length="348" mass="40186">MTGRLTCSTNSFAGHKLYGVPSLRNLLPKYLANFQVFTATDNIFVNLGVQQALNILNQMPFPNKKDIILIEQPTFRYYNNFLKINGAKILGILRDKDGVDIDFLAALFKKEKIKFFYTVPSSHNPLGTCYNKEQRKAIARLAEKYDVYIVEDDYFGDIMFGNYGDPIYSYGDHKHHIYLKSFIKIIPWIRIGITVIPSHLLPIFTEHVRYSYYHSYFSPSLVSQSTLEIYIRSNLLKKHVSSVKDELFSRLECLKTHFVDAAKLGMEWVGGESGFYSYLKLPDRINESQFVENLKRRQSILVTPGIDCFVNSHYYKKGIRLSVARTTVDDINKGLPEIHNELMRMSLS</sequence>
<evidence type="ECO:0000313" key="7">
    <source>
        <dbReference type="Proteomes" id="UP000216052"/>
    </source>
</evidence>
<dbReference type="Proteomes" id="UP000216052">
    <property type="component" value="Chromosome"/>
</dbReference>
<evidence type="ECO:0000259" key="5">
    <source>
        <dbReference type="Pfam" id="PF00155"/>
    </source>
</evidence>
<dbReference type="EMBL" id="CP155571">
    <property type="protein sequence ID" value="XFO74755.1"/>
    <property type="molecule type" value="Genomic_DNA"/>
</dbReference>
<evidence type="ECO:0000313" key="6">
    <source>
        <dbReference type="EMBL" id="XFO74755.1"/>
    </source>
</evidence>
<gene>
    <name evidence="6" type="primary">lysN_2</name>
    <name evidence="6" type="ORF">SPACI_048660</name>
</gene>
<dbReference type="SUPFAM" id="SSF53383">
    <property type="entry name" value="PLP-dependent transferases"/>
    <property type="match status" value="1"/>
</dbReference>
<name>A0ABZ3J9N1_SPOA4</name>
<dbReference type="Gene3D" id="3.90.1150.10">
    <property type="entry name" value="Aspartate Aminotransferase, domain 1"/>
    <property type="match status" value="1"/>
</dbReference>
<dbReference type="InterPro" id="IPR050859">
    <property type="entry name" value="Class-I_PLP-dep_aminotransf"/>
</dbReference>
<dbReference type="InterPro" id="IPR004839">
    <property type="entry name" value="Aminotransferase_I/II_large"/>
</dbReference>
<evidence type="ECO:0000256" key="3">
    <source>
        <dbReference type="ARBA" id="ARBA00022679"/>
    </source>
</evidence>
<accession>A0ABZ3J9N1</accession>
<proteinExistence type="predicted"/>
<feature type="domain" description="Aminotransferase class I/classII large" evidence="5">
    <location>
        <begin position="18"/>
        <end position="334"/>
    </location>
</feature>
<dbReference type="GO" id="GO:0047536">
    <property type="term" value="F:2-aminoadipate transaminase activity"/>
    <property type="evidence" value="ECO:0007669"/>
    <property type="project" value="UniProtKB-EC"/>
</dbReference>
<protein>
    <submittedName>
        <fullName evidence="6">2-aminoadipate transaminase</fullName>
        <ecNumber evidence="6">2.6.1.39</ecNumber>
    </submittedName>
</protein>
<dbReference type="PANTHER" id="PTHR42790">
    <property type="entry name" value="AMINOTRANSFERASE"/>
    <property type="match status" value="1"/>
</dbReference>
<evidence type="ECO:0000256" key="1">
    <source>
        <dbReference type="ARBA" id="ARBA00001933"/>
    </source>
</evidence>
<dbReference type="Gene3D" id="3.40.640.10">
    <property type="entry name" value="Type I PLP-dependent aspartate aminotransferase-like (Major domain)"/>
    <property type="match status" value="1"/>
</dbReference>
<evidence type="ECO:0000256" key="4">
    <source>
        <dbReference type="ARBA" id="ARBA00022898"/>
    </source>
</evidence>
<reference evidence="6" key="1">
    <citation type="submission" date="2024-05" db="EMBL/GenBank/DDBJ databases">
        <title>Isolation and characterization of Sporomusa carbonis sp. nov., a carboxydotrophic hydrogenogen in the genus of Sporomusa isolated from a charcoal burning pile.</title>
        <authorList>
            <person name="Boeer T."/>
            <person name="Rosenbaum F."/>
            <person name="Eysell L."/>
            <person name="Mueller V."/>
            <person name="Daniel R."/>
            <person name="Poehlein A."/>
        </authorList>
    </citation>
    <scope>NUCLEOTIDE SEQUENCE [LARGE SCALE GENOMIC DNA]</scope>
    <source>
        <strain evidence="6">DSM 3132</strain>
    </source>
</reference>
<dbReference type="InterPro" id="IPR015422">
    <property type="entry name" value="PyrdxlP-dep_Trfase_small"/>
</dbReference>
<dbReference type="CDD" id="cd00609">
    <property type="entry name" value="AAT_like"/>
    <property type="match status" value="1"/>
</dbReference>
<dbReference type="RefSeq" id="WP_093793965.1">
    <property type="nucleotide sequence ID" value="NZ_CP155571.1"/>
</dbReference>
<keyword evidence="2 6" id="KW-0032">Aminotransferase</keyword>
<evidence type="ECO:0000256" key="2">
    <source>
        <dbReference type="ARBA" id="ARBA00022576"/>
    </source>
</evidence>
<dbReference type="InterPro" id="IPR015421">
    <property type="entry name" value="PyrdxlP-dep_Trfase_major"/>
</dbReference>
<dbReference type="InterPro" id="IPR015424">
    <property type="entry name" value="PyrdxlP-dep_Trfase"/>
</dbReference>
<dbReference type="Pfam" id="PF00155">
    <property type="entry name" value="Aminotran_1_2"/>
    <property type="match status" value="1"/>
</dbReference>
<dbReference type="PANTHER" id="PTHR42790:SF6">
    <property type="entry name" value="GNTR-FAMILY TRANSCRIPTIONAL REGULATOR"/>
    <property type="match status" value="1"/>
</dbReference>
<organism evidence="6 7">
    <name type="scientific">Sporomusa acidovorans (strain ATCC 49682 / DSM 3132 / Mol)</name>
    <dbReference type="NCBI Taxonomy" id="1123286"/>
    <lineage>
        <taxon>Bacteria</taxon>
        <taxon>Bacillati</taxon>
        <taxon>Bacillota</taxon>
        <taxon>Negativicutes</taxon>
        <taxon>Selenomonadales</taxon>
        <taxon>Sporomusaceae</taxon>
        <taxon>Sporomusa</taxon>
    </lineage>
</organism>
<keyword evidence="7" id="KW-1185">Reference proteome</keyword>
<keyword evidence="3 6" id="KW-0808">Transferase</keyword>
<comment type="cofactor">
    <cofactor evidence="1">
        <name>pyridoxal 5'-phosphate</name>
        <dbReference type="ChEBI" id="CHEBI:597326"/>
    </cofactor>
</comment>